<dbReference type="SUPFAM" id="SSF103473">
    <property type="entry name" value="MFS general substrate transporter"/>
    <property type="match status" value="1"/>
</dbReference>
<keyword evidence="4 6" id="KW-1133">Transmembrane helix</keyword>
<feature type="transmembrane region" description="Helical" evidence="6">
    <location>
        <begin position="104"/>
        <end position="127"/>
    </location>
</feature>
<accession>A0A1H6EYW4</accession>
<feature type="transmembrane region" description="Helical" evidence="6">
    <location>
        <begin position="237"/>
        <end position="258"/>
    </location>
</feature>
<name>A0A1H6EYW4_9ACTN</name>
<evidence type="ECO:0000256" key="6">
    <source>
        <dbReference type="SAM" id="Phobius"/>
    </source>
</evidence>
<dbReference type="PANTHER" id="PTHR23513">
    <property type="entry name" value="INTEGRAL MEMBRANE EFFLUX PROTEIN-RELATED"/>
    <property type="match status" value="1"/>
</dbReference>
<evidence type="ECO:0000256" key="5">
    <source>
        <dbReference type="ARBA" id="ARBA00023136"/>
    </source>
</evidence>
<gene>
    <name evidence="7" type="ORF">SAMN05444920_12548</name>
</gene>
<dbReference type="RefSeq" id="WP_103963319.1">
    <property type="nucleotide sequence ID" value="NZ_FNVT01000025.1"/>
</dbReference>
<dbReference type="Proteomes" id="UP000236732">
    <property type="component" value="Unassembled WGS sequence"/>
</dbReference>
<dbReference type="OrthoDB" id="3543942at2"/>
<dbReference type="AlphaFoldDB" id="A0A1H6EYW4"/>
<evidence type="ECO:0000313" key="7">
    <source>
        <dbReference type="EMBL" id="SEH02261.1"/>
    </source>
</evidence>
<feature type="transmembrane region" description="Helical" evidence="6">
    <location>
        <begin position="164"/>
        <end position="182"/>
    </location>
</feature>
<feature type="transmembrane region" description="Helical" evidence="6">
    <location>
        <begin position="48"/>
        <end position="68"/>
    </location>
</feature>
<dbReference type="PANTHER" id="PTHR23513:SF6">
    <property type="entry name" value="MAJOR FACILITATOR SUPERFAMILY ASSOCIATED DOMAIN-CONTAINING PROTEIN"/>
    <property type="match status" value="1"/>
</dbReference>
<feature type="transmembrane region" description="Helical" evidence="6">
    <location>
        <begin position="75"/>
        <end position="98"/>
    </location>
</feature>
<feature type="transmembrane region" description="Helical" evidence="6">
    <location>
        <begin position="265"/>
        <end position="286"/>
    </location>
</feature>
<sequence>MSTPHTRRPFWLFLSGATAQQIGMFAVPSTLIYLLFDRARESLAEAGLASMTVVLLSLVLALPIGVVLDRVRRGPALVTTALLSAVTLASFAVAGWLGQITLPHLLPAVVLVPVLWTAAQLAAQVYLPTVVERGRLTQVNAVVALAGGLAAWLLPLAFTRPDLMLALAAVAFAGCALLFRGIDVPEEPAPPRTGWWREMTEGVRFVWAHPVLKAITVYVVAAALLEPLLEELAGSRASVATGINDLAVPVGAVAALLLGRRVHPFRLAWTALLATQPFALLLAVAASGRLAVLWYGLGTFVPWAGATAAGVALLSHRQAITPPRLLGRTLAAMLLFAGLATMAASYLQVVVLGYLAEPPSDPMPPVTVQAWPVVLVCAAGLVAAAVPLYRARHLAESGRAADLMGAGA</sequence>
<keyword evidence="5 6" id="KW-0472">Membrane</keyword>
<evidence type="ECO:0000313" key="8">
    <source>
        <dbReference type="Proteomes" id="UP000236732"/>
    </source>
</evidence>
<evidence type="ECO:0000256" key="3">
    <source>
        <dbReference type="ARBA" id="ARBA00022692"/>
    </source>
</evidence>
<protein>
    <recommendedName>
        <fullName evidence="9">Major Facilitator Superfamily protein</fullName>
    </recommendedName>
</protein>
<keyword evidence="8" id="KW-1185">Reference proteome</keyword>
<feature type="transmembrane region" description="Helical" evidence="6">
    <location>
        <begin position="334"/>
        <end position="356"/>
    </location>
</feature>
<organism evidence="7 8">
    <name type="scientific">Nonomuraea solani</name>
    <dbReference type="NCBI Taxonomy" id="1144553"/>
    <lineage>
        <taxon>Bacteria</taxon>
        <taxon>Bacillati</taxon>
        <taxon>Actinomycetota</taxon>
        <taxon>Actinomycetes</taxon>
        <taxon>Streptosporangiales</taxon>
        <taxon>Streptosporangiaceae</taxon>
        <taxon>Nonomuraea</taxon>
    </lineage>
</organism>
<feature type="transmembrane region" description="Helical" evidence="6">
    <location>
        <begin position="292"/>
        <end position="314"/>
    </location>
</feature>
<dbReference type="Gene3D" id="1.20.1250.20">
    <property type="entry name" value="MFS general substrate transporter like domains"/>
    <property type="match status" value="1"/>
</dbReference>
<dbReference type="InterPro" id="IPR036259">
    <property type="entry name" value="MFS_trans_sf"/>
</dbReference>
<comment type="subcellular location">
    <subcellularLocation>
        <location evidence="1">Cell membrane</location>
        <topology evidence="1">Multi-pass membrane protein</topology>
    </subcellularLocation>
</comment>
<keyword evidence="2" id="KW-1003">Cell membrane</keyword>
<evidence type="ECO:0008006" key="9">
    <source>
        <dbReference type="Google" id="ProtNLM"/>
    </source>
</evidence>
<dbReference type="EMBL" id="FNVT01000025">
    <property type="protein sequence ID" value="SEH02261.1"/>
    <property type="molecule type" value="Genomic_DNA"/>
</dbReference>
<feature type="transmembrane region" description="Helical" evidence="6">
    <location>
        <begin position="203"/>
        <end position="225"/>
    </location>
</feature>
<keyword evidence="3 6" id="KW-0812">Transmembrane</keyword>
<feature type="transmembrane region" description="Helical" evidence="6">
    <location>
        <begin position="12"/>
        <end position="36"/>
    </location>
</feature>
<proteinExistence type="predicted"/>
<evidence type="ECO:0000256" key="4">
    <source>
        <dbReference type="ARBA" id="ARBA00022989"/>
    </source>
</evidence>
<reference evidence="7 8" key="1">
    <citation type="submission" date="2016-10" db="EMBL/GenBank/DDBJ databases">
        <authorList>
            <person name="de Groot N.N."/>
        </authorList>
    </citation>
    <scope>NUCLEOTIDE SEQUENCE [LARGE SCALE GENOMIC DNA]</scope>
    <source>
        <strain evidence="7 8">CGMCC 4.7037</strain>
    </source>
</reference>
<dbReference type="GO" id="GO:0005886">
    <property type="term" value="C:plasma membrane"/>
    <property type="evidence" value="ECO:0007669"/>
    <property type="project" value="UniProtKB-SubCell"/>
</dbReference>
<evidence type="ECO:0000256" key="2">
    <source>
        <dbReference type="ARBA" id="ARBA00022475"/>
    </source>
</evidence>
<evidence type="ECO:0000256" key="1">
    <source>
        <dbReference type="ARBA" id="ARBA00004651"/>
    </source>
</evidence>
<feature type="transmembrane region" description="Helical" evidence="6">
    <location>
        <begin position="139"/>
        <end position="158"/>
    </location>
</feature>
<feature type="transmembrane region" description="Helical" evidence="6">
    <location>
        <begin position="368"/>
        <end position="389"/>
    </location>
</feature>